<dbReference type="InterPro" id="IPR023214">
    <property type="entry name" value="HAD_sf"/>
</dbReference>
<keyword evidence="2" id="KW-1185">Reference proteome</keyword>
<dbReference type="AlphaFoldDB" id="A0A250FAW8"/>
<dbReference type="PANTHER" id="PTHR18901:SF38">
    <property type="entry name" value="PSEUDOURIDINE-5'-PHOSPHATASE"/>
    <property type="match status" value="1"/>
</dbReference>
<accession>A0A250FAW8</accession>
<sequence>MIHIIFDMDGVLLDSEPMHQQVIYEVFLHKNIPLDRAYIQTLTGMSAFPMWQKIKHDAQRVEAVEELVQFHKDYFFQKLPELHVAPVPHVKEVLALFKSEGKHLSLASSSGRKLIEIFTEQVGIKHYFEVIMSGDDVKYSKPNPEIFLKVAEWYALPPAQFTVIEDSTNGVKAAKSAGMHCIGFQNPLSGGQNLQEADRIIHSMNELLTR</sequence>
<proteinExistence type="predicted"/>
<evidence type="ECO:0000313" key="1">
    <source>
        <dbReference type="EMBL" id="ATA82279.1"/>
    </source>
</evidence>
<dbReference type="SUPFAM" id="SSF56784">
    <property type="entry name" value="HAD-like"/>
    <property type="match status" value="1"/>
</dbReference>
<reference evidence="2" key="1">
    <citation type="submission" date="2017-06" db="EMBL/GenBank/DDBJ databases">
        <title>Capnocytophaga spp. assemblies.</title>
        <authorList>
            <person name="Gulvik C.A."/>
        </authorList>
    </citation>
    <scope>NUCLEOTIDE SEQUENCE [LARGE SCALE GENOMIC DNA]</scope>
    <source>
        <strain evidence="2">H6253</strain>
    </source>
</reference>
<dbReference type="RefSeq" id="WP_095914311.1">
    <property type="nucleotide sequence ID" value="NZ_CAUUPF010000015.1"/>
</dbReference>
<dbReference type="SFLD" id="SFLDG01129">
    <property type="entry name" value="C1.5:_HAD__Beta-PGM__Phosphata"/>
    <property type="match status" value="1"/>
</dbReference>
<dbReference type="InterPro" id="IPR023198">
    <property type="entry name" value="PGP-like_dom2"/>
</dbReference>
<dbReference type="Gene3D" id="3.40.50.1000">
    <property type="entry name" value="HAD superfamily/HAD-like"/>
    <property type="match status" value="1"/>
</dbReference>
<dbReference type="InterPro" id="IPR006439">
    <property type="entry name" value="HAD-SF_hydro_IA"/>
</dbReference>
<dbReference type="Proteomes" id="UP000217276">
    <property type="component" value="Chromosome"/>
</dbReference>
<dbReference type="InterPro" id="IPR041492">
    <property type="entry name" value="HAD_2"/>
</dbReference>
<dbReference type="EMBL" id="CP022384">
    <property type="protein sequence ID" value="ATA82279.1"/>
    <property type="molecule type" value="Genomic_DNA"/>
</dbReference>
<dbReference type="KEGG" id="clk:CGC53_07955"/>
<dbReference type="PANTHER" id="PTHR18901">
    <property type="entry name" value="2-DEOXYGLUCOSE-6-PHOSPHATE PHOSPHATASE 2"/>
    <property type="match status" value="1"/>
</dbReference>
<organism evidence="1 2">
    <name type="scientific">Capnocytophaga leadbetteri</name>
    <dbReference type="NCBI Taxonomy" id="327575"/>
    <lineage>
        <taxon>Bacteria</taxon>
        <taxon>Pseudomonadati</taxon>
        <taxon>Bacteroidota</taxon>
        <taxon>Flavobacteriia</taxon>
        <taxon>Flavobacteriales</taxon>
        <taxon>Flavobacteriaceae</taxon>
        <taxon>Capnocytophaga</taxon>
    </lineage>
</organism>
<dbReference type="InterPro" id="IPR036412">
    <property type="entry name" value="HAD-like_sf"/>
</dbReference>
<evidence type="ECO:0000313" key="2">
    <source>
        <dbReference type="Proteomes" id="UP000217276"/>
    </source>
</evidence>
<name>A0A250FAW8_9FLAO</name>
<dbReference type="Pfam" id="PF13419">
    <property type="entry name" value="HAD_2"/>
    <property type="match status" value="1"/>
</dbReference>
<protein>
    <submittedName>
        <fullName evidence="1">Haloacid dehalogenase</fullName>
    </submittedName>
</protein>
<dbReference type="NCBIfam" id="TIGR01509">
    <property type="entry name" value="HAD-SF-IA-v3"/>
    <property type="match status" value="1"/>
</dbReference>
<gene>
    <name evidence="1" type="ORF">CGC53_07955</name>
</gene>
<dbReference type="Gene3D" id="1.10.150.240">
    <property type="entry name" value="Putative phosphatase, domain 2"/>
    <property type="match status" value="1"/>
</dbReference>
<dbReference type="SFLD" id="SFLDG01135">
    <property type="entry name" value="C1.5.6:_HAD__Beta-PGM__Phospha"/>
    <property type="match status" value="1"/>
</dbReference>
<dbReference type="SFLD" id="SFLDS00003">
    <property type="entry name" value="Haloacid_Dehalogenase"/>
    <property type="match status" value="1"/>
</dbReference>